<evidence type="ECO:0000313" key="6">
    <source>
        <dbReference type="EMBL" id="NEN77647.1"/>
    </source>
</evidence>
<keyword evidence="2 6" id="KW-0808">Transferase</keyword>
<dbReference type="Proteomes" id="UP000468687">
    <property type="component" value="Unassembled WGS sequence"/>
</dbReference>
<comment type="caution">
    <text evidence="6">The sequence shown here is derived from an EMBL/GenBank/DDBJ whole genome shotgun (WGS) entry which is preliminary data.</text>
</comment>
<feature type="domain" description="Glycosyl transferase family 1" evidence="4">
    <location>
        <begin position="239"/>
        <end position="375"/>
    </location>
</feature>
<evidence type="ECO:0000256" key="3">
    <source>
        <dbReference type="SAM" id="MobiDB-lite"/>
    </source>
</evidence>
<dbReference type="Gene3D" id="3.40.50.2000">
    <property type="entry name" value="Glycogen Phosphorylase B"/>
    <property type="match status" value="2"/>
</dbReference>
<dbReference type="SUPFAM" id="SSF53756">
    <property type="entry name" value="UDP-Glycosyltransferase/glycogen phosphorylase"/>
    <property type="match status" value="1"/>
</dbReference>
<organism evidence="6 7">
    <name type="scientific">Nocardioides zeae</name>
    <dbReference type="NCBI Taxonomy" id="1457234"/>
    <lineage>
        <taxon>Bacteria</taxon>
        <taxon>Bacillati</taxon>
        <taxon>Actinomycetota</taxon>
        <taxon>Actinomycetes</taxon>
        <taxon>Propionibacteriales</taxon>
        <taxon>Nocardioidaceae</taxon>
        <taxon>Nocardioides</taxon>
    </lineage>
</organism>
<proteinExistence type="predicted"/>
<accession>A0A6P0HH79</accession>
<dbReference type="PANTHER" id="PTHR12526">
    <property type="entry name" value="GLYCOSYLTRANSFERASE"/>
    <property type="match status" value="1"/>
</dbReference>
<feature type="domain" description="Glycosyltransferase subfamily 4-like N-terminal" evidence="5">
    <location>
        <begin position="77"/>
        <end position="231"/>
    </location>
</feature>
<evidence type="ECO:0000259" key="5">
    <source>
        <dbReference type="Pfam" id="PF13439"/>
    </source>
</evidence>
<evidence type="ECO:0000256" key="1">
    <source>
        <dbReference type="ARBA" id="ARBA00022676"/>
    </source>
</evidence>
<protein>
    <submittedName>
        <fullName evidence="6">Glycosyltransferase family 4 protein</fullName>
    </submittedName>
</protein>
<dbReference type="PANTHER" id="PTHR12526:SF595">
    <property type="entry name" value="BLL5217 PROTEIN"/>
    <property type="match status" value="1"/>
</dbReference>
<dbReference type="InterPro" id="IPR001296">
    <property type="entry name" value="Glyco_trans_1"/>
</dbReference>
<dbReference type="AlphaFoldDB" id="A0A6P0HH79"/>
<dbReference type="InterPro" id="IPR028098">
    <property type="entry name" value="Glyco_trans_4-like_N"/>
</dbReference>
<dbReference type="Pfam" id="PF00534">
    <property type="entry name" value="Glycos_transf_1"/>
    <property type="match status" value="1"/>
</dbReference>
<gene>
    <name evidence="6" type="ORF">G3T38_05075</name>
</gene>
<evidence type="ECO:0000256" key="2">
    <source>
        <dbReference type="ARBA" id="ARBA00022679"/>
    </source>
</evidence>
<reference evidence="6 7" key="1">
    <citation type="journal article" date="2014" name="Int. J. Syst. Evol. Microbiol.">
        <title>Nocardioides zeae sp. nov., isolated from the stem of Zea mays.</title>
        <authorList>
            <person name="Glaeser S.P."/>
            <person name="McInroy J.A."/>
            <person name="Busse H.J."/>
            <person name="Kampfer P."/>
        </authorList>
    </citation>
    <scope>NUCLEOTIDE SEQUENCE [LARGE SCALE GENOMIC DNA]</scope>
    <source>
        <strain evidence="6 7">JCM 30728</strain>
    </source>
</reference>
<name>A0A6P0HH79_9ACTN</name>
<evidence type="ECO:0000259" key="4">
    <source>
        <dbReference type="Pfam" id="PF00534"/>
    </source>
</evidence>
<feature type="region of interest" description="Disordered" evidence="3">
    <location>
        <begin position="1"/>
        <end position="33"/>
    </location>
</feature>
<sequence length="411" mass="43558">MTGSTPEGASSRAAGEGLTALSLGGPRQRDAGHAAGRDARGYCLWDPLADDERTWWRDVRICVVASSRFPLAEPFAGGLEAHSHQLVLELRRRGHEVVVFAAPGSDTALGATVLPVQPFVATPEARADVAAPPERWMEEHHAYLDLMLSLRDAEVDVIHNNSLHHLPIALSPLVAAPVVTTLHTPPLPWLESAVQFASSRSRFIAVSAAMAAGWAPTVDSVVVPNGIDPSRWRVGPGGPRAVWVGRLVPEKAPHLAIAAARRAGMGLDLVGPIGDQAYVAREVAPYLGEQVRHVGHLAHRDLDVVLGRAAVAVVTPAWDEPFGLVAVEAMAAGTPVAAFARGALAEIVDTTSGRLAAADDVDALADAMHAAARLDRRQVRRRVEEAFSLSAMVDAYERVYAEAVTALPDAA</sequence>
<dbReference type="Pfam" id="PF13439">
    <property type="entry name" value="Glyco_transf_4"/>
    <property type="match status" value="1"/>
</dbReference>
<dbReference type="EMBL" id="JAAGXA010000003">
    <property type="protein sequence ID" value="NEN77647.1"/>
    <property type="molecule type" value="Genomic_DNA"/>
</dbReference>
<keyword evidence="1" id="KW-0328">Glycosyltransferase</keyword>
<dbReference type="GO" id="GO:0016757">
    <property type="term" value="F:glycosyltransferase activity"/>
    <property type="evidence" value="ECO:0007669"/>
    <property type="project" value="UniProtKB-KW"/>
</dbReference>
<evidence type="ECO:0000313" key="7">
    <source>
        <dbReference type="Proteomes" id="UP000468687"/>
    </source>
</evidence>
<keyword evidence="7" id="KW-1185">Reference proteome</keyword>